<dbReference type="AlphaFoldDB" id="A0A448YLZ5"/>
<keyword evidence="1" id="KW-0175">Coiled coil</keyword>
<sequence>MSTSESASNTPDPAAESTGSFPSPATNTSFSSHKHSNVPPGLPNRSSLFFGVPSGDADETIHSKDSESPILASNSTGSDEKPPLPPRNRSAQLQVDIPERFGLDRLAGQEFEKAENSSPIVGRHGFENFARNEEPEPENGQNFHDRTLNHLLNKRKIETEEAYEELPDNLKVSSEKYYEMVHSNDSYVELLSEIQSGSYDNPDKEMLYSLLSGSLKVSDDFDSLKGGDLDRVVFSDSVKKLPLPEGSDKDAIVDDLLKIYSIVGCKSPHPLIGQLHGKIASIRTCLMLALILNKVVNGSQKFQFVLLRTIESRFPDFVIKQYNSGNISFPIIEQIVDSDDVWFDLIQKVNKAGLVESLVHICVVYGFYGLIDTLAFCIANGDAPLSSIEVSSDLCRFEREYTIINQNSDQLSNGETIAKEKRKCQYFTEDLQKKKEKYNDLLNNYKQLNEERFSDETVLKKLTYENEELKRENASKERELAGKLSSFDVIKVNNDKNVEISKMNEDLRKEIARLTLDIDEMKSKLKK</sequence>
<evidence type="ECO:0000313" key="3">
    <source>
        <dbReference type="EMBL" id="VEU21888.1"/>
    </source>
</evidence>
<dbReference type="Proteomes" id="UP000290900">
    <property type="component" value="Unassembled WGS sequence"/>
</dbReference>
<evidence type="ECO:0000256" key="2">
    <source>
        <dbReference type="SAM" id="MobiDB-lite"/>
    </source>
</evidence>
<protein>
    <submittedName>
        <fullName evidence="3">DEKNAAC102861</fullName>
    </submittedName>
</protein>
<accession>A0A448YLZ5</accession>
<gene>
    <name evidence="3" type="ORF">BRENAR_LOCUS2620</name>
</gene>
<name>A0A448YLZ5_BRENA</name>
<proteinExistence type="predicted"/>
<evidence type="ECO:0000256" key="1">
    <source>
        <dbReference type="SAM" id="Coils"/>
    </source>
</evidence>
<dbReference type="InParanoid" id="A0A448YLZ5"/>
<feature type="coiled-coil region" evidence="1">
    <location>
        <begin position="428"/>
        <end position="524"/>
    </location>
</feature>
<evidence type="ECO:0000313" key="4">
    <source>
        <dbReference type="Proteomes" id="UP000290900"/>
    </source>
</evidence>
<organism evidence="3 4">
    <name type="scientific">Brettanomyces naardenensis</name>
    <name type="common">Yeast</name>
    <dbReference type="NCBI Taxonomy" id="13370"/>
    <lineage>
        <taxon>Eukaryota</taxon>
        <taxon>Fungi</taxon>
        <taxon>Dikarya</taxon>
        <taxon>Ascomycota</taxon>
        <taxon>Saccharomycotina</taxon>
        <taxon>Pichiomycetes</taxon>
        <taxon>Pichiales</taxon>
        <taxon>Pichiaceae</taxon>
        <taxon>Brettanomyces</taxon>
    </lineage>
</organism>
<dbReference type="EMBL" id="CAACVR010000013">
    <property type="protein sequence ID" value="VEU21888.1"/>
    <property type="molecule type" value="Genomic_DNA"/>
</dbReference>
<dbReference type="OrthoDB" id="4084298at2759"/>
<feature type="compositionally biased region" description="Polar residues" evidence="2">
    <location>
        <begin position="1"/>
        <end position="31"/>
    </location>
</feature>
<reference evidence="3 4" key="1">
    <citation type="submission" date="2018-12" db="EMBL/GenBank/DDBJ databases">
        <authorList>
            <person name="Tiukova I."/>
            <person name="Dainat J."/>
        </authorList>
    </citation>
    <scope>NUCLEOTIDE SEQUENCE [LARGE SCALE GENOMIC DNA]</scope>
</reference>
<keyword evidence="4" id="KW-1185">Reference proteome</keyword>
<feature type="region of interest" description="Disordered" evidence="2">
    <location>
        <begin position="1"/>
        <end position="94"/>
    </location>
</feature>